<comment type="similarity">
    <text evidence="2 10">Belongs to the ABC-4 integral membrane protein family. FtsX subfamily.</text>
</comment>
<keyword evidence="7 11" id="KW-1133">Transmembrane helix</keyword>
<dbReference type="Gene3D" id="3.30.70.3040">
    <property type="match status" value="1"/>
</dbReference>
<keyword evidence="5 10" id="KW-0132">Cell division</keyword>
<dbReference type="GO" id="GO:0005886">
    <property type="term" value="C:plasma membrane"/>
    <property type="evidence" value="ECO:0007669"/>
    <property type="project" value="UniProtKB-SubCell"/>
</dbReference>
<evidence type="ECO:0000256" key="10">
    <source>
        <dbReference type="PIRNR" id="PIRNR003097"/>
    </source>
</evidence>
<evidence type="ECO:0000313" key="15">
    <source>
        <dbReference type="Proteomes" id="UP000824111"/>
    </source>
</evidence>
<dbReference type="Pfam" id="PF02687">
    <property type="entry name" value="FtsX"/>
    <property type="match status" value="1"/>
</dbReference>
<evidence type="ECO:0000313" key="14">
    <source>
        <dbReference type="EMBL" id="HIU47968.1"/>
    </source>
</evidence>
<evidence type="ECO:0000259" key="13">
    <source>
        <dbReference type="Pfam" id="PF18075"/>
    </source>
</evidence>
<dbReference type="NCBIfam" id="NF038347">
    <property type="entry name" value="FtsX_Gpos"/>
    <property type="match status" value="1"/>
</dbReference>
<dbReference type="AlphaFoldDB" id="A0A9D1LTU7"/>
<keyword evidence="4 10" id="KW-1003">Cell membrane</keyword>
<feature type="transmembrane region" description="Helical" evidence="11">
    <location>
        <begin position="218"/>
        <end position="246"/>
    </location>
</feature>
<evidence type="ECO:0000256" key="2">
    <source>
        <dbReference type="ARBA" id="ARBA00007379"/>
    </source>
</evidence>
<dbReference type="InterPro" id="IPR040690">
    <property type="entry name" value="FtsX_ECD"/>
</dbReference>
<feature type="domain" description="ABC3 transporter permease C-terminal" evidence="12">
    <location>
        <begin position="174"/>
        <end position="294"/>
    </location>
</feature>
<keyword evidence="8 10" id="KW-0472">Membrane</keyword>
<organism evidence="14 15">
    <name type="scientific">Candidatus Avimonoglobus intestinipullorum</name>
    <dbReference type="NCBI Taxonomy" id="2840699"/>
    <lineage>
        <taxon>Bacteria</taxon>
        <taxon>Bacillati</taxon>
        <taxon>Bacillota</taxon>
        <taxon>Clostridia</taxon>
        <taxon>Eubacteriales</taxon>
        <taxon>Candidatus Avimonoglobus</taxon>
    </lineage>
</organism>
<feature type="transmembrane region" description="Helical" evidence="11">
    <location>
        <begin position="174"/>
        <end position="197"/>
    </location>
</feature>
<keyword evidence="6 11" id="KW-0812">Transmembrane</keyword>
<evidence type="ECO:0000256" key="6">
    <source>
        <dbReference type="ARBA" id="ARBA00022692"/>
    </source>
</evidence>
<keyword evidence="9 10" id="KW-0131">Cell cycle</keyword>
<evidence type="ECO:0000256" key="3">
    <source>
        <dbReference type="ARBA" id="ARBA00021907"/>
    </source>
</evidence>
<name>A0A9D1LTU7_9FIRM</name>
<dbReference type="InterPro" id="IPR004513">
    <property type="entry name" value="FtsX"/>
</dbReference>
<proteinExistence type="inferred from homology"/>
<dbReference type="PANTHER" id="PTHR47755">
    <property type="entry name" value="CELL DIVISION PROTEIN FTSX"/>
    <property type="match status" value="1"/>
</dbReference>
<evidence type="ECO:0000256" key="4">
    <source>
        <dbReference type="ARBA" id="ARBA00022475"/>
    </source>
</evidence>
<reference evidence="14" key="2">
    <citation type="journal article" date="2021" name="PeerJ">
        <title>Extensive microbial diversity within the chicken gut microbiome revealed by metagenomics and culture.</title>
        <authorList>
            <person name="Gilroy R."/>
            <person name="Ravi A."/>
            <person name="Getino M."/>
            <person name="Pursley I."/>
            <person name="Horton D.L."/>
            <person name="Alikhan N.F."/>
            <person name="Baker D."/>
            <person name="Gharbi K."/>
            <person name="Hall N."/>
            <person name="Watson M."/>
            <person name="Adriaenssens E.M."/>
            <person name="Foster-Nyarko E."/>
            <person name="Jarju S."/>
            <person name="Secka A."/>
            <person name="Antonio M."/>
            <person name="Oren A."/>
            <person name="Chaudhuri R.R."/>
            <person name="La Ragione R."/>
            <person name="Hildebrand F."/>
            <person name="Pallen M.J."/>
        </authorList>
    </citation>
    <scope>NUCLEOTIDE SEQUENCE</scope>
    <source>
        <strain evidence="14">ChiSjej4B22-9803</strain>
    </source>
</reference>
<dbReference type="PANTHER" id="PTHR47755:SF1">
    <property type="entry name" value="CELL DIVISION PROTEIN FTSX"/>
    <property type="match status" value="1"/>
</dbReference>
<evidence type="ECO:0000256" key="5">
    <source>
        <dbReference type="ARBA" id="ARBA00022618"/>
    </source>
</evidence>
<feature type="transmembrane region" description="Helical" evidence="11">
    <location>
        <begin position="266"/>
        <end position="288"/>
    </location>
</feature>
<dbReference type="InterPro" id="IPR058204">
    <property type="entry name" value="FtsX_firmicutes-type"/>
</dbReference>
<dbReference type="Proteomes" id="UP000824111">
    <property type="component" value="Unassembled WGS sequence"/>
</dbReference>
<comment type="subcellular location">
    <subcellularLocation>
        <location evidence="1">Cell membrane</location>
        <topology evidence="1">Multi-pass membrane protein</topology>
    </subcellularLocation>
</comment>
<dbReference type="PROSITE" id="PS51257">
    <property type="entry name" value="PROKAR_LIPOPROTEIN"/>
    <property type="match status" value="1"/>
</dbReference>
<protein>
    <recommendedName>
        <fullName evidence="3 10">Cell division protein FtsX</fullName>
    </recommendedName>
</protein>
<feature type="transmembrane region" description="Helical" evidence="11">
    <location>
        <begin position="21"/>
        <end position="44"/>
    </location>
</feature>
<reference evidence="14" key="1">
    <citation type="submission" date="2020-10" db="EMBL/GenBank/DDBJ databases">
        <authorList>
            <person name="Gilroy R."/>
        </authorList>
    </citation>
    <scope>NUCLEOTIDE SEQUENCE</scope>
    <source>
        <strain evidence="14">ChiSjej4B22-9803</strain>
    </source>
</reference>
<evidence type="ECO:0000256" key="7">
    <source>
        <dbReference type="ARBA" id="ARBA00022989"/>
    </source>
</evidence>
<sequence length="296" mass="33223">MKLSKFNYSVAQARKNMVRNGLMTIASLFTICSCLLILGLFTVLTLNVNYISEQIQDQCEIQLFINKEVDEARVTEIGDEILKIPNVEEISLFSKEDTLEYVQDNMFEGNEELANFEDDNPFRDSYKIILSDISRTDETVQQLENIKDVAHVQNSQDVVNAVISMSNTVKKLSIVVMALLLVVAVVIIANTIKLTVFNRRKEINIMKYIGATDRFIRVPFVLEGIMIGLLGAVISFGLISWGYIALTSFLESMQFDIFEFITYVQLAPVIGGAFVVVGCLIGILGSAISMRKYLKV</sequence>
<accession>A0A9D1LTU7</accession>
<evidence type="ECO:0000256" key="1">
    <source>
        <dbReference type="ARBA" id="ARBA00004651"/>
    </source>
</evidence>
<comment type="function">
    <text evidence="10">Part of the ABC transporter FtsEX involved in asymmetric cellular division facilitating the initiation of sporulation.</text>
</comment>
<dbReference type="PIRSF" id="PIRSF003097">
    <property type="entry name" value="FtsX"/>
    <property type="match status" value="1"/>
</dbReference>
<dbReference type="Pfam" id="PF18075">
    <property type="entry name" value="FtsX_ECD"/>
    <property type="match status" value="1"/>
</dbReference>
<evidence type="ECO:0000256" key="11">
    <source>
        <dbReference type="SAM" id="Phobius"/>
    </source>
</evidence>
<evidence type="ECO:0000256" key="9">
    <source>
        <dbReference type="ARBA" id="ARBA00023306"/>
    </source>
</evidence>
<comment type="caution">
    <text evidence="14">The sequence shown here is derived from an EMBL/GenBank/DDBJ whole genome shotgun (WGS) entry which is preliminary data.</text>
</comment>
<dbReference type="GO" id="GO:0051301">
    <property type="term" value="P:cell division"/>
    <property type="evidence" value="ECO:0007669"/>
    <property type="project" value="UniProtKB-KW"/>
</dbReference>
<feature type="domain" description="FtsX extracellular" evidence="13">
    <location>
        <begin position="60"/>
        <end position="152"/>
    </location>
</feature>
<evidence type="ECO:0000259" key="12">
    <source>
        <dbReference type="Pfam" id="PF02687"/>
    </source>
</evidence>
<dbReference type="EMBL" id="DVND01000028">
    <property type="protein sequence ID" value="HIU47968.1"/>
    <property type="molecule type" value="Genomic_DNA"/>
</dbReference>
<evidence type="ECO:0000256" key="8">
    <source>
        <dbReference type="ARBA" id="ARBA00023136"/>
    </source>
</evidence>
<gene>
    <name evidence="14" type="ORF">IAB04_01240</name>
</gene>
<dbReference type="InterPro" id="IPR003838">
    <property type="entry name" value="ABC3_permease_C"/>
</dbReference>